<evidence type="ECO:0000313" key="1">
    <source>
        <dbReference type="EMBL" id="KAA8517107.1"/>
    </source>
</evidence>
<dbReference type="Proteomes" id="UP000325577">
    <property type="component" value="Linkage Group LG8"/>
</dbReference>
<reference evidence="1 2" key="1">
    <citation type="submission" date="2019-09" db="EMBL/GenBank/DDBJ databases">
        <title>A chromosome-level genome assembly of the Chinese tupelo Nyssa sinensis.</title>
        <authorList>
            <person name="Yang X."/>
            <person name="Kang M."/>
            <person name="Yang Y."/>
            <person name="Xiong H."/>
            <person name="Wang M."/>
            <person name="Zhang Z."/>
            <person name="Wang Z."/>
            <person name="Wu H."/>
            <person name="Ma T."/>
            <person name="Liu J."/>
            <person name="Xi Z."/>
        </authorList>
    </citation>
    <scope>NUCLEOTIDE SEQUENCE [LARGE SCALE GENOMIC DNA]</scope>
    <source>
        <strain evidence="1">J267</strain>
        <tissue evidence="1">Leaf</tissue>
    </source>
</reference>
<gene>
    <name evidence="1" type="ORF">F0562_017400</name>
</gene>
<keyword evidence="2" id="KW-1185">Reference proteome</keyword>
<proteinExistence type="predicted"/>
<sequence>MHLESTGTVASLWRCSWGWCRITTWLHVKMGSLGITWQRHAFIGLSQPLVHILRRVSEPLWYSSPAVEVVAIGSEKSHCVMNSASIARQCFVMVKQPKKKELVGRCARGPVQIFQTAMKLAKAKGILKVENVLNRAWVHLLLAAVRLLSLLA</sequence>
<evidence type="ECO:0000313" key="2">
    <source>
        <dbReference type="Proteomes" id="UP000325577"/>
    </source>
</evidence>
<dbReference type="AlphaFoldDB" id="A0A5J4ZIN3"/>
<accession>A0A5J4ZIN3</accession>
<dbReference type="EMBL" id="CM018051">
    <property type="protein sequence ID" value="KAA8517107.1"/>
    <property type="molecule type" value="Genomic_DNA"/>
</dbReference>
<protein>
    <submittedName>
        <fullName evidence="1">Uncharacterized protein</fullName>
    </submittedName>
</protein>
<organism evidence="1 2">
    <name type="scientific">Nyssa sinensis</name>
    <dbReference type="NCBI Taxonomy" id="561372"/>
    <lineage>
        <taxon>Eukaryota</taxon>
        <taxon>Viridiplantae</taxon>
        <taxon>Streptophyta</taxon>
        <taxon>Embryophyta</taxon>
        <taxon>Tracheophyta</taxon>
        <taxon>Spermatophyta</taxon>
        <taxon>Magnoliopsida</taxon>
        <taxon>eudicotyledons</taxon>
        <taxon>Gunneridae</taxon>
        <taxon>Pentapetalae</taxon>
        <taxon>asterids</taxon>
        <taxon>Cornales</taxon>
        <taxon>Nyssaceae</taxon>
        <taxon>Nyssa</taxon>
    </lineage>
</organism>
<name>A0A5J4ZIN3_9ASTE</name>